<dbReference type="AlphaFoldDB" id="D1NX84"/>
<organism evidence="2 3">
    <name type="scientific">Providencia rustigianii DSM 4541</name>
    <dbReference type="NCBI Taxonomy" id="500637"/>
    <lineage>
        <taxon>Bacteria</taxon>
        <taxon>Pseudomonadati</taxon>
        <taxon>Pseudomonadota</taxon>
        <taxon>Gammaproteobacteria</taxon>
        <taxon>Enterobacterales</taxon>
        <taxon>Morganellaceae</taxon>
        <taxon>Providencia</taxon>
    </lineage>
</organism>
<evidence type="ECO:0000313" key="2">
    <source>
        <dbReference type="EMBL" id="EFB74023.1"/>
    </source>
</evidence>
<evidence type="ECO:0000313" key="3">
    <source>
        <dbReference type="Proteomes" id="UP000005512"/>
    </source>
</evidence>
<proteinExistence type="predicted"/>
<feature type="region of interest" description="Disordered" evidence="1">
    <location>
        <begin position="176"/>
        <end position="197"/>
    </location>
</feature>
<feature type="compositionally biased region" description="Polar residues" evidence="1">
    <location>
        <begin position="176"/>
        <end position="189"/>
    </location>
</feature>
<accession>D1NX84</accession>
<comment type="caution">
    <text evidence="2">The sequence shown here is derived from an EMBL/GenBank/DDBJ whole genome shotgun (WGS) entry which is preliminary data.</text>
</comment>
<dbReference type="STRING" id="500637.PROVRUST_04512"/>
<gene>
    <name evidence="2" type="ORF">PROVRUST_04512</name>
</gene>
<dbReference type="EMBL" id="ABXV02000002">
    <property type="protein sequence ID" value="EFB74023.1"/>
    <property type="molecule type" value="Genomic_DNA"/>
</dbReference>
<evidence type="ECO:0000256" key="1">
    <source>
        <dbReference type="SAM" id="MobiDB-lite"/>
    </source>
</evidence>
<sequence length="379" mass="43029">MTNTFDIVQAMSGHKNVIVIPVPYLEFFKGDQQAHALAAVLNQLVFWSGISSSAGDGWFYKSHEELADEIKGLSGEEQSRRLVDKLRKKYFPGIIETKTKKVNGTPVTHYKLDGNALISMIFPSISETSKVRNENVESDDSNRRNCGMETAEMQNHGNVEDADSYLYTDLNSDKNLQINKTPSSQNSNESSDKAENDISNKNLSSAVSSANGQLWGTLEDLETAQWMFKRVQVINSTQKAPKWFDWANDIRLMREIDGRTHEQICALFDWASRDSFWHKNILSTKSLRKHFDTLTVKSQESPHTAKKQAAAHNPECDKAYKRFLSQSLPIRNPSELEILVCREASNAGVKRMQPDWAQKKWVSIWNECEQRLGGQHDAQ</sequence>
<dbReference type="Proteomes" id="UP000005512">
    <property type="component" value="Unassembled WGS sequence"/>
</dbReference>
<reference evidence="2" key="1">
    <citation type="submission" date="2009-12" db="EMBL/GenBank/DDBJ databases">
        <authorList>
            <person name="Weinstock G."/>
            <person name="Sodergren E."/>
            <person name="Clifton S."/>
            <person name="Fulton L."/>
            <person name="Fulton B."/>
            <person name="Courtney L."/>
            <person name="Fronick C."/>
            <person name="Harrison M."/>
            <person name="Strong C."/>
            <person name="Farmer C."/>
            <person name="Delahaunty K."/>
            <person name="Markovic C."/>
            <person name="Hall O."/>
            <person name="Minx P."/>
            <person name="Tomlinson C."/>
            <person name="Mitreva M."/>
            <person name="Nelson J."/>
            <person name="Hou S."/>
            <person name="Wollam A."/>
            <person name="Pepin K.H."/>
            <person name="Johnson M."/>
            <person name="Bhonagiri V."/>
            <person name="Nash W.E."/>
            <person name="Warren W."/>
            <person name="Chinwalla A."/>
            <person name="Mardis E.R."/>
            <person name="Wilson R.K."/>
        </authorList>
    </citation>
    <scope>NUCLEOTIDE SEQUENCE [LARGE SCALE GENOMIC DNA]</scope>
    <source>
        <strain evidence="2">DSM 4541</strain>
    </source>
</reference>
<dbReference type="HOGENOM" id="CLU_063056_0_0_6"/>
<dbReference type="eggNOG" id="COG1846">
    <property type="taxonomic scope" value="Bacteria"/>
</dbReference>
<dbReference type="RefSeq" id="WP_006812611.1">
    <property type="nucleotide sequence ID" value="NZ_GG703817.1"/>
</dbReference>
<name>D1NX84_9GAMM</name>
<keyword evidence="3" id="KW-1185">Reference proteome</keyword>
<protein>
    <submittedName>
        <fullName evidence="2">Bacteriophage replication protein O</fullName>
    </submittedName>
</protein>